<evidence type="ECO:0000313" key="2">
    <source>
        <dbReference type="EMBL" id="KFD49644.1"/>
    </source>
</evidence>
<dbReference type="Proteomes" id="UP000030764">
    <property type="component" value="Unassembled WGS sequence"/>
</dbReference>
<dbReference type="EMBL" id="KL363266">
    <property type="protein sequence ID" value="KFD49644.1"/>
    <property type="molecule type" value="Genomic_DNA"/>
</dbReference>
<dbReference type="EMBL" id="KL367526">
    <property type="protein sequence ID" value="KFD66294.1"/>
    <property type="molecule type" value="Genomic_DNA"/>
</dbReference>
<dbReference type="AlphaFoldDB" id="A0A085LXE8"/>
<evidence type="ECO:0000313" key="3">
    <source>
        <dbReference type="EMBL" id="KFD66294.1"/>
    </source>
</evidence>
<feature type="region of interest" description="Disordered" evidence="1">
    <location>
        <begin position="1"/>
        <end position="26"/>
    </location>
</feature>
<accession>A0A085LXE8</accession>
<name>A0A085LXE8_9BILA</name>
<organism evidence="2 4">
    <name type="scientific">Trichuris suis</name>
    <name type="common">pig whipworm</name>
    <dbReference type="NCBI Taxonomy" id="68888"/>
    <lineage>
        <taxon>Eukaryota</taxon>
        <taxon>Metazoa</taxon>
        <taxon>Ecdysozoa</taxon>
        <taxon>Nematoda</taxon>
        <taxon>Enoplea</taxon>
        <taxon>Dorylaimia</taxon>
        <taxon>Trichinellida</taxon>
        <taxon>Trichuridae</taxon>
        <taxon>Trichuris</taxon>
    </lineage>
</organism>
<keyword evidence="4" id="KW-1185">Reference proteome</keyword>
<gene>
    <name evidence="2" type="ORF">M513_09476</name>
    <name evidence="3" type="ORF">M514_09476</name>
</gene>
<protein>
    <submittedName>
        <fullName evidence="2">Uncharacterized protein</fullName>
    </submittedName>
</protein>
<reference evidence="2 4" key="1">
    <citation type="journal article" date="2014" name="Nat. Genet.">
        <title>Genome and transcriptome of the porcine whipworm Trichuris suis.</title>
        <authorList>
            <person name="Jex A.R."/>
            <person name="Nejsum P."/>
            <person name="Schwarz E.M."/>
            <person name="Hu L."/>
            <person name="Young N.D."/>
            <person name="Hall R.S."/>
            <person name="Korhonen P.K."/>
            <person name="Liao S."/>
            <person name="Thamsborg S."/>
            <person name="Xia J."/>
            <person name="Xu P."/>
            <person name="Wang S."/>
            <person name="Scheerlinck J.P."/>
            <person name="Hofmann A."/>
            <person name="Sternberg P.W."/>
            <person name="Wang J."/>
            <person name="Gasser R.B."/>
        </authorList>
    </citation>
    <scope>NUCLEOTIDE SEQUENCE [LARGE SCALE GENOMIC DNA]</scope>
    <source>
        <strain evidence="3">DCEP-RM93F</strain>
        <strain evidence="2">DCEP-RM93M</strain>
    </source>
</reference>
<proteinExistence type="predicted"/>
<evidence type="ECO:0000256" key="1">
    <source>
        <dbReference type="SAM" id="MobiDB-lite"/>
    </source>
</evidence>
<evidence type="ECO:0000313" key="4">
    <source>
        <dbReference type="Proteomes" id="UP000030764"/>
    </source>
</evidence>
<sequence>MRNVLTYKNAERRLNGEPTTGPGPPPTVVPRKAMAKAMKVSVVVEHASQCPLGPPAKIICRESLFHLRPIKEALYIKSNSTINRENGVPVSEVWGALINKFQCCALPS</sequence>
<dbReference type="Proteomes" id="UP000030758">
    <property type="component" value="Unassembled WGS sequence"/>
</dbReference>